<dbReference type="OrthoDB" id="7186128at2"/>
<dbReference type="SUPFAM" id="SSF46689">
    <property type="entry name" value="Homeodomain-like"/>
    <property type="match status" value="1"/>
</dbReference>
<dbReference type="InterPro" id="IPR039536">
    <property type="entry name" value="TetR_C_Proteobacteria"/>
</dbReference>
<reference evidence="4 5" key="1">
    <citation type="submission" date="2018-06" db="EMBL/GenBank/DDBJ databases">
        <title>Phytoactinopolyspora halophila sp. nov., a novel halophilic actinomycete isolated from a saline soil in China.</title>
        <authorList>
            <person name="Tang S.-K."/>
        </authorList>
    </citation>
    <scope>NUCLEOTIDE SEQUENCE [LARGE SCALE GENOMIC DNA]</scope>
    <source>
        <strain evidence="4 5">YIM 96934</strain>
    </source>
</reference>
<dbReference type="InterPro" id="IPR036271">
    <property type="entry name" value="Tet_transcr_reg_TetR-rel_C_sf"/>
</dbReference>
<comment type="caution">
    <text evidence="4">The sequence shown here is derived from an EMBL/GenBank/DDBJ whole genome shotgun (WGS) entry which is preliminary data.</text>
</comment>
<dbReference type="InterPro" id="IPR009057">
    <property type="entry name" value="Homeodomain-like_sf"/>
</dbReference>
<sequence length="186" mass="20301">MRHGYLGTSVDDVAAEARVSKRTIYNLFGGKEELFRAILAEALITAERFASDTASSLAEADDVPAELRATAVRLARSVVGGRIVPLRRLLIAEATRFPELAADYYSRAPGRVMATLAEALRHLDERGALRVDDAELAAEHFAFLVMGAQLDRALFTIDQEPPAITEIDDRALRGVETFLRAYGPTG</sequence>
<evidence type="ECO:0000313" key="5">
    <source>
        <dbReference type="Proteomes" id="UP000250462"/>
    </source>
</evidence>
<dbReference type="PROSITE" id="PS50977">
    <property type="entry name" value="HTH_TETR_2"/>
    <property type="match status" value="1"/>
</dbReference>
<organism evidence="4 5">
    <name type="scientific">Phytoactinopolyspora halophila</name>
    <dbReference type="NCBI Taxonomy" id="1981511"/>
    <lineage>
        <taxon>Bacteria</taxon>
        <taxon>Bacillati</taxon>
        <taxon>Actinomycetota</taxon>
        <taxon>Actinomycetes</taxon>
        <taxon>Jiangellales</taxon>
        <taxon>Jiangellaceae</taxon>
        <taxon>Phytoactinopolyspora</taxon>
    </lineage>
</organism>
<protein>
    <submittedName>
        <fullName evidence="4">TetR/AcrR family transcriptional regulator</fullName>
    </submittedName>
</protein>
<feature type="DNA-binding region" description="H-T-H motif" evidence="2">
    <location>
        <begin position="9"/>
        <end position="28"/>
    </location>
</feature>
<dbReference type="Gene3D" id="1.10.357.10">
    <property type="entry name" value="Tetracycline Repressor, domain 2"/>
    <property type="match status" value="1"/>
</dbReference>
<accession>A0A329QL15</accession>
<dbReference type="SUPFAM" id="SSF48498">
    <property type="entry name" value="Tetracyclin repressor-like, C-terminal domain"/>
    <property type="match status" value="1"/>
</dbReference>
<dbReference type="Pfam" id="PF14246">
    <property type="entry name" value="TetR_C_7"/>
    <property type="match status" value="1"/>
</dbReference>
<dbReference type="PANTHER" id="PTHR30055">
    <property type="entry name" value="HTH-TYPE TRANSCRIPTIONAL REGULATOR RUTR"/>
    <property type="match status" value="1"/>
</dbReference>
<name>A0A329QL15_9ACTN</name>
<dbReference type="GO" id="GO:0003700">
    <property type="term" value="F:DNA-binding transcription factor activity"/>
    <property type="evidence" value="ECO:0007669"/>
    <property type="project" value="TreeGrafter"/>
</dbReference>
<evidence type="ECO:0000259" key="3">
    <source>
        <dbReference type="PROSITE" id="PS50977"/>
    </source>
</evidence>
<dbReference type="GO" id="GO:0000976">
    <property type="term" value="F:transcription cis-regulatory region binding"/>
    <property type="evidence" value="ECO:0007669"/>
    <property type="project" value="TreeGrafter"/>
</dbReference>
<evidence type="ECO:0000256" key="1">
    <source>
        <dbReference type="ARBA" id="ARBA00023125"/>
    </source>
</evidence>
<keyword evidence="1 2" id="KW-0238">DNA-binding</keyword>
<dbReference type="Proteomes" id="UP000250462">
    <property type="component" value="Unassembled WGS sequence"/>
</dbReference>
<dbReference type="Pfam" id="PF00440">
    <property type="entry name" value="TetR_N"/>
    <property type="match status" value="1"/>
</dbReference>
<dbReference type="AlphaFoldDB" id="A0A329QL15"/>
<keyword evidence="5" id="KW-1185">Reference proteome</keyword>
<proteinExistence type="predicted"/>
<dbReference type="InterPro" id="IPR050109">
    <property type="entry name" value="HTH-type_TetR-like_transc_reg"/>
</dbReference>
<dbReference type="InterPro" id="IPR001647">
    <property type="entry name" value="HTH_TetR"/>
</dbReference>
<dbReference type="EMBL" id="QMIG01000015">
    <property type="protein sequence ID" value="RAW12581.1"/>
    <property type="molecule type" value="Genomic_DNA"/>
</dbReference>
<evidence type="ECO:0000256" key="2">
    <source>
        <dbReference type="PROSITE-ProRule" id="PRU00335"/>
    </source>
</evidence>
<feature type="domain" description="HTH tetR-type" evidence="3">
    <location>
        <begin position="1"/>
        <end position="46"/>
    </location>
</feature>
<evidence type="ECO:0000313" key="4">
    <source>
        <dbReference type="EMBL" id="RAW12581.1"/>
    </source>
</evidence>
<gene>
    <name evidence="4" type="ORF">DPM12_13935</name>
</gene>
<dbReference type="PANTHER" id="PTHR30055:SF146">
    <property type="entry name" value="HTH-TYPE TRANSCRIPTIONAL DUAL REGULATOR CECR"/>
    <property type="match status" value="1"/>
</dbReference>